<gene>
    <name evidence="2" type="primary">Acey_s0690.g1565</name>
    <name evidence="2" type="ORF">Y032_0690g1565</name>
</gene>
<evidence type="ECO:0000256" key="1">
    <source>
        <dbReference type="SAM" id="Phobius"/>
    </source>
</evidence>
<organism evidence="2 3">
    <name type="scientific">Ancylostoma ceylanicum</name>
    <dbReference type="NCBI Taxonomy" id="53326"/>
    <lineage>
        <taxon>Eukaryota</taxon>
        <taxon>Metazoa</taxon>
        <taxon>Ecdysozoa</taxon>
        <taxon>Nematoda</taxon>
        <taxon>Chromadorea</taxon>
        <taxon>Rhabditida</taxon>
        <taxon>Rhabditina</taxon>
        <taxon>Rhabditomorpha</taxon>
        <taxon>Strongyloidea</taxon>
        <taxon>Ancylostomatidae</taxon>
        <taxon>Ancylostomatinae</taxon>
        <taxon>Ancylostoma</taxon>
    </lineage>
</organism>
<accession>A0A016WHU1</accession>
<dbReference type="Proteomes" id="UP000024635">
    <property type="component" value="Unassembled WGS sequence"/>
</dbReference>
<sequence>MKNVAGYLNRQEQNYVKLSPENAHNQMNFHVVAIFLILLSSVCASFIPYFGENQRKPRLNFGPTLNDIEKRNAWILREMQMWK</sequence>
<protein>
    <submittedName>
        <fullName evidence="2">Uncharacterized protein</fullName>
    </submittedName>
</protein>
<keyword evidence="1" id="KW-1133">Transmembrane helix</keyword>
<dbReference type="EMBL" id="JARK01000290">
    <property type="protein sequence ID" value="EYC38862.1"/>
    <property type="molecule type" value="Genomic_DNA"/>
</dbReference>
<feature type="transmembrane region" description="Helical" evidence="1">
    <location>
        <begin position="29"/>
        <end position="50"/>
    </location>
</feature>
<comment type="caution">
    <text evidence="2">The sequence shown here is derived from an EMBL/GenBank/DDBJ whole genome shotgun (WGS) entry which is preliminary data.</text>
</comment>
<proteinExistence type="predicted"/>
<evidence type="ECO:0000313" key="2">
    <source>
        <dbReference type="EMBL" id="EYC38862.1"/>
    </source>
</evidence>
<dbReference type="AlphaFoldDB" id="A0A016WHU1"/>
<keyword evidence="3" id="KW-1185">Reference proteome</keyword>
<keyword evidence="1" id="KW-0472">Membrane</keyword>
<keyword evidence="1" id="KW-0812">Transmembrane</keyword>
<evidence type="ECO:0000313" key="3">
    <source>
        <dbReference type="Proteomes" id="UP000024635"/>
    </source>
</evidence>
<reference evidence="3" key="1">
    <citation type="journal article" date="2015" name="Nat. Genet.">
        <title>The genome and transcriptome of the zoonotic hookworm Ancylostoma ceylanicum identify infection-specific gene families.</title>
        <authorList>
            <person name="Schwarz E.M."/>
            <person name="Hu Y."/>
            <person name="Antoshechkin I."/>
            <person name="Miller M.M."/>
            <person name="Sternberg P.W."/>
            <person name="Aroian R.V."/>
        </authorList>
    </citation>
    <scope>NUCLEOTIDE SEQUENCE</scope>
    <source>
        <strain evidence="3">HY135</strain>
    </source>
</reference>
<name>A0A016WHU1_9BILA</name>